<dbReference type="SMART" id="SM00355">
    <property type="entry name" value="ZnF_C2H2"/>
    <property type="match status" value="3"/>
</dbReference>
<feature type="compositionally biased region" description="Low complexity" evidence="7">
    <location>
        <begin position="39"/>
        <end position="95"/>
    </location>
</feature>
<dbReference type="PANTHER" id="PTHR23235:SF158">
    <property type="entry name" value="C2H2-TYPE DOMAIN-CONTAINING PROTEIN"/>
    <property type="match status" value="1"/>
</dbReference>
<dbReference type="GO" id="GO:0000978">
    <property type="term" value="F:RNA polymerase II cis-regulatory region sequence-specific DNA binding"/>
    <property type="evidence" value="ECO:0007669"/>
    <property type="project" value="TreeGrafter"/>
</dbReference>
<proteinExistence type="predicted"/>
<evidence type="ECO:0000256" key="6">
    <source>
        <dbReference type="ARBA" id="ARBA00023163"/>
    </source>
</evidence>
<keyword evidence="2" id="KW-0677">Repeat</keyword>
<dbReference type="EMBL" id="OB660044">
    <property type="protein sequence ID" value="CAD7222300.1"/>
    <property type="molecule type" value="Genomic_DNA"/>
</dbReference>
<dbReference type="FunFam" id="3.30.160.60:FF:000032">
    <property type="entry name" value="Krueppel-like factor 4"/>
    <property type="match status" value="1"/>
</dbReference>
<evidence type="ECO:0000256" key="2">
    <source>
        <dbReference type="ARBA" id="ARBA00022737"/>
    </source>
</evidence>
<evidence type="ECO:0000256" key="5">
    <source>
        <dbReference type="ARBA" id="ARBA00023015"/>
    </source>
</evidence>
<dbReference type="PANTHER" id="PTHR23235">
    <property type="entry name" value="KRUEPPEL-LIKE TRANSCRIPTION FACTOR"/>
    <property type="match status" value="1"/>
</dbReference>
<keyword evidence="1" id="KW-0479">Metal-binding</keyword>
<keyword evidence="6" id="KW-0804">Transcription</keyword>
<evidence type="ECO:0000313" key="8">
    <source>
        <dbReference type="EMBL" id="CAD7222300.1"/>
    </source>
</evidence>
<protein>
    <submittedName>
        <fullName evidence="8">Uncharacterized protein</fullName>
    </submittedName>
</protein>
<feature type="compositionally biased region" description="Polar residues" evidence="7">
    <location>
        <begin position="116"/>
        <end position="128"/>
    </location>
</feature>
<gene>
    <name evidence="8" type="ORF">CTOB1V02_LOCUS312</name>
</gene>
<dbReference type="OrthoDB" id="4748970at2759"/>
<dbReference type="SUPFAM" id="SSF57667">
    <property type="entry name" value="beta-beta-alpha zinc fingers"/>
    <property type="match status" value="2"/>
</dbReference>
<evidence type="ECO:0000256" key="4">
    <source>
        <dbReference type="ARBA" id="ARBA00022833"/>
    </source>
</evidence>
<dbReference type="GO" id="GO:0000981">
    <property type="term" value="F:DNA-binding transcription factor activity, RNA polymerase II-specific"/>
    <property type="evidence" value="ECO:0007669"/>
    <property type="project" value="TreeGrafter"/>
</dbReference>
<evidence type="ECO:0000256" key="3">
    <source>
        <dbReference type="ARBA" id="ARBA00022771"/>
    </source>
</evidence>
<dbReference type="InterPro" id="IPR036236">
    <property type="entry name" value="Znf_C2H2_sf"/>
</dbReference>
<evidence type="ECO:0000256" key="7">
    <source>
        <dbReference type="SAM" id="MobiDB-lite"/>
    </source>
</evidence>
<dbReference type="AlphaFoldDB" id="A0A7R8W0B0"/>
<dbReference type="PROSITE" id="PS00028">
    <property type="entry name" value="ZINC_FINGER_C2H2_1"/>
    <property type="match status" value="3"/>
</dbReference>
<organism evidence="8">
    <name type="scientific">Cyprideis torosa</name>
    <dbReference type="NCBI Taxonomy" id="163714"/>
    <lineage>
        <taxon>Eukaryota</taxon>
        <taxon>Metazoa</taxon>
        <taxon>Ecdysozoa</taxon>
        <taxon>Arthropoda</taxon>
        <taxon>Crustacea</taxon>
        <taxon>Oligostraca</taxon>
        <taxon>Ostracoda</taxon>
        <taxon>Podocopa</taxon>
        <taxon>Podocopida</taxon>
        <taxon>Cytherocopina</taxon>
        <taxon>Cytheroidea</taxon>
        <taxon>Cytherideidae</taxon>
        <taxon>Cyprideis</taxon>
    </lineage>
</organism>
<keyword evidence="3" id="KW-0863">Zinc-finger</keyword>
<feature type="compositionally biased region" description="Polar residues" evidence="7">
    <location>
        <begin position="97"/>
        <end position="106"/>
    </location>
</feature>
<dbReference type="Pfam" id="PF00096">
    <property type="entry name" value="zf-C2H2"/>
    <property type="match status" value="2"/>
</dbReference>
<keyword evidence="4" id="KW-0862">Zinc</keyword>
<feature type="region of interest" description="Disordered" evidence="7">
    <location>
        <begin position="197"/>
        <end position="218"/>
    </location>
</feature>
<dbReference type="Gene3D" id="3.30.160.60">
    <property type="entry name" value="Classic Zinc Finger"/>
    <property type="match status" value="3"/>
</dbReference>
<evidence type="ECO:0000256" key="1">
    <source>
        <dbReference type="ARBA" id="ARBA00022723"/>
    </source>
</evidence>
<sequence>MTDMYASLCEGHSSAASDSFLDSISDLFFQQQGTSGAKSSDPSSPANAPLASPANAPLASSANAPLASPANAPLASPANAPLASPANAPLASPDSGYQESGFSPMSLSEADFPVPQQASSSATVTDPSLNDWVPAHPTAPFNNNFQQCVQPSASPVYQACNSSPQYPAATSSPAYQASNISFQYPLATSPGYQAPVQQTPPSGYQAPVQQTPPSGYQQPQQMALSASSYQVKQEALSASSYQVKQEALSASSYQVKQEALSASSYQVKQEALSASSYQVQQEALSASSYQVKQEAKTTPPQSPLPYYNGNFAMFPENLQYYAVMNNASSYLPFGQQEQQSVPNATSSFCVPQPSSTATQSAPGDLYDLYQATQHVRGAVVGQKSRRRRTNAKRKTTFHECSHPNCNKMYTKSSHLKAHHRTHTGEKPYVCQWDGCGWKFARSDELTRHTRKHTGVKPFKCLICERAFSRSDHLSLHMKRHNAPSS</sequence>
<accession>A0A7R8W0B0</accession>
<name>A0A7R8W0B0_9CRUS</name>
<dbReference type="InterPro" id="IPR013087">
    <property type="entry name" value="Znf_C2H2_type"/>
</dbReference>
<dbReference type="GO" id="GO:0008270">
    <property type="term" value="F:zinc ion binding"/>
    <property type="evidence" value="ECO:0007669"/>
    <property type="project" value="UniProtKB-KW"/>
</dbReference>
<feature type="region of interest" description="Disordered" evidence="7">
    <location>
        <begin position="32"/>
        <end position="135"/>
    </location>
</feature>
<dbReference type="PROSITE" id="PS50157">
    <property type="entry name" value="ZINC_FINGER_C2H2_2"/>
    <property type="match status" value="3"/>
</dbReference>
<keyword evidence="5" id="KW-0805">Transcription regulation</keyword>
<reference evidence="8" key="1">
    <citation type="submission" date="2020-11" db="EMBL/GenBank/DDBJ databases">
        <authorList>
            <person name="Tran Van P."/>
        </authorList>
    </citation>
    <scope>NUCLEOTIDE SEQUENCE</scope>
</reference>